<feature type="region of interest" description="Disordered" evidence="1">
    <location>
        <begin position="27"/>
        <end position="52"/>
    </location>
</feature>
<comment type="caution">
    <text evidence="2">The sequence shown here is derived from an EMBL/GenBank/DDBJ whole genome shotgun (WGS) entry which is preliminary data.</text>
</comment>
<evidence type="ECO:0000313" key="2">
    <source>
        <dbReference type="EMBL" id="GIY72839.1"/>
    </source>
</evidence>
<dbReference type="AlphaFoldDB" id="A0AAV4VSU4"/>
<proteinExistence type="predicted"/>
<accession>A0AAV4VSU4</accession>
<sequence length="132" mass="15161">MQDIAFTSRKISRSLHLKYRKRAIQRRKENKLNSVRTDAGPTRERERETQKGNLSTLCLFPTRGRLSRSPHTVRVRVIREDVDPSSSSGMYRSGIAGRWEILSFRVNRDGNVGETPKRARDRMSVEGAKGHP</sequence>
<evidence type="ECO:0000256" key="1">
    <source>
        <dbReference type="SAM" id="MobiDB-lite"/>
    </source>
</evidence>
<keyword evidence="3" id="KW-1185">Reference proteome</keyword>
<dbReference type="EMBL" id="BPLQ01013528">
    <property type="protein sequence ID" value="GIY72839.1"/>
    <property type="molecule type" value="Genomic_DNA"/>
</dbReference>
<name>A0AAV4VSU4_9ARAC</name>
<feature type="compositionally biased region" description="Basic and acidic residues" evidence="1">
    <location>
        <begin position="41"/>
        <end position="50"/>
    </location>
</feature>
<evidence type="ECO:0000313" key="3">
    <source>
        <dbReference type="Proteomes" id="UP001054837"/>
    </source>
</evidence>
<feature type="compositionally biased region" description="Basic and acidic residues" evidence="1">
    <location>
        <begin position="115"/>
        <end position="124"/>
    </location>
</feature>
<gene>
    <name evidence="2" type="ORF">CDAR_305691</name>
</gene>
<reference evidence="2 3" key="1">
    <citation type="submission" date="2021-06" db="EMBL/GenBank/DDBJ databases">
        <title>Caerostris darwini draft genome.</title>
        <authorList>
            <person name="Kono N."/>
            <person name="Arakawa K."/>
        </authorList>
    </citation>
    <scope>NUCLEOTIDE SEQUENCE [LARGE SCALE GENOMIC DNA]</scope>
</reference>
<feature type="region of interest" description="Disordered" evidence="1">
    <location>
        <begin position="107"/>
        <end position="132"/>
    </location>
</feature>
<protein>
    <submittedName>
        <fullName evidence="2">Uncharacterized protein</fullName>
    </submittedName>
</protein>
<organism evidence="2 3">
    <name type="scientific">Caerostris darwini</name>
    <dbReference type="NCBI Taxonomy" id="1538125"/>
    <lineage>
        <taxon>Eukaryota</taxon>
        <taxon>Metazoa</taxon>
        <taxon>Ecdysozoa</taxon>
        <taxon>Arthropoda</taxon>
        <taxon>Chelicerata</taxon>
        <taxon>Arachnida</taxon>
        <taxon>Araneae</taxon>
        <taxon>Araneomorphae</taxon>
        <taxon>Entelegynae</taxon>
        <taxon>Araneoidea</taxon>
        <taxon>Araneidae</taxon>
        <taxon>Caerostris</taxon>
    </lineage>
</organism>
<dbReference type="Proteomes" id="UP001054837">
    <property type="component" value="Unassembled WGS sequence"/>
</dbReference>